<gene>
    <name evidence="2" type="ORF">Ana3638_11720</name>
</gene>
<reference evidence="2 3" key="1">
    <citation type="submission" date="2020-01" db="EMBL/GenBank/DDBJ databases">
        <title>Genome analysis of Anaerocolumna sp. CBA3638.</title>
        <authorList>
            <person name="Kim J."/>
            <person name="Roh S.W."/>
        </authorList>
    </citation>
    <scope>NUCLEOTIDE SEQUENCE [LARGE SCALE GENOMIC DNA]</scope>
    <source>
        <strain evidence="2 3">CBA3638</strain>
    </source>
</reference>
<protein>
    <submittedName>
        <fullName evidence="2">ImmA/IrrE family metallo-endopeptidase</fullName>
    </submittedName>
</protein>
<dbReference type="Gene3D" id="1.10.10.2910">
    <property type="match status" value="1"/>
</dbReference>
<dbReference type="InterPro" id="IPR010359">
    <property type="entry name" value="IrrE_HExxH"/>
</dbReference>
<evidence type="ECO:0000313" key="2">
    <source>
        <dbReference type="EMBL" id="QHQ61358.1"/>
    </source>
</evidence>
<evidence type="ECO:0000313" key="3">
    <source>
        <dbReference type="Proteomes" id="UP000464314"/>
    </source>
</evidence>
<organism evidence="2 3">
    <name type="scientific">Anaerocolumna sedimenticola</name>
    <dbReference type="NCBI Taxonomy" id="2696063"/>
    <lineage>
        <taxon>Bacteria</taxon>
        <taxon>Bacillati</taxon>
        <taxon>Bacillota</taxon>
        <taxon>Clostridia</taxon>
        <taxon>Lachnospirales</taxon>
        <taxon>Lachnospiraceae</taxon>
        <taxon>Anaerocolumna</taxon>
    </lineage>
</organism>
<dbReference type="EMBL" id="CP048000">
    <property type="protein sequence ID" value="QHQ61358.1"/>
    <property type="molecule type" value="Genomic_DNA"/>
</dbReference>
<dbReference type="Proteomes" id="UP000464314">
    <property type="component" value="Chromosome"/>
</dbReference>
<proteinExistence type="predicted"/>
<dbReference type="KEGG" id="anr:Ana3638_11720"/>
<keyword evidence="3" id="KW-1185">Reference proteome</keyword>
<dbReference type="Pfam" id="PF06114">
    <property type="entry name" value="Peptidase_M78"/>
    <property type="match status" value="1"/>
</dbReference>
<feature type="domain" description="IrrE N-terminal-like" evidence="1">
    <location>
        <begin position="62"/>
        <end position="100"/>
    </location>
</feature>
<accession>A0A6P1TPN4</accession>
<dbReference type="RefSeq" id="WP_161838183.1">
    <property type="nucleotide sequence ID" value="NZ_CP048000.1"/>
</dbReference>
<sequence>MDYDKIKYAIYLIYEKYAINRLPFDCIGLLETMGFSCKKYSHLSESKYEACLRLSEDACTLGNEIFYNDKKSKRRIRFSLMHELGHLALDSQDEAEANNFASTILAPSMAVYYSKLSNIREISNIFNISLECAKYAYETCEKWVYSVKHYGMTDVDWKIYNHFYDEEVRKFVFKITPCAYCDTLIYNSNKPLCECCDKPVSNISRFDRQRIDFINAENSWLYGGI</sequence>
<name>A0A6P1TPN4_9FIRM</name>
<evidence type="ECO:0000259" key="1">
    <source>
        <dbReference type="Pfam" id="PF06114"/>
    </source>
</evidence>
<dbReference type="AlphaFoldDB" id="A0A6P1TPN4"/>